<evidence type="ECO:0008006" key="4">
    <source>
        <dbReference type="Google" id="ProtNLM"/>
    </source>
</evidence>
<feature type="transmembrane region" description="Helical" evidence="1">
    <location>
        <begin position="83"/>
        <end position="101"/>
    </location>
</feature>
<gene>
    <name evidence="2" type="ORF">Enr10x_45050</name>
</gene>
<keyword evidence="3" id="KW-1185">Reference proteome</keyword>
<protein>
    <recommendedName>
        <fullName evidence="4">ABC-2 family transporter protein</fullName>
    </recommendedName>
</protein>
<sequence length="553" mass="61933">MSFDPIPFNWLEALKHFALVFGSSMVIALVVCLVVGVITRGTKGIIDVFLGVLDFFVQIIHISPRRIWSLSVLTIREALRQKILFVFIIFAVLFMFAGWFLSGTADRPDLQIQSYIDFVLKAISWLVIPIMLLLACWSLPEDIRLRTIHTVVTKPVYRIEIVMGRMLGFTVLGTAILLAMGSVGYVWIKRQAPESVKKAPEIIEENPEESEEESLLVSKVPIYGAITFLDREGAPAVSGINVGDIWMYRSYIEGATKARAIYKFAGIDESDAIKDQLNLQASFEAFRTHKGDMEKGGILYKLTFVNEDKGLRVDSSPMINKEYTENRLKIDRKIEVKNNPDEEVIVYDIFDDLVDKDGNLTIEVACLEAGQLLGMARPDLFVRTPDRPFLVGYSKAILGIWLPMVLVIMLGVTVSCFVKGPVAILTTFTVVMVGFMSKEYMNDILSGQMQASGAIEAWYRLLTHMNSQTELPKGAVSNIITSVDGGIRNFLWLCQQVIPNFGIFSNMREYVIKGFDVSWSAALLPGILTAAAYVLPCLLISFYSLKLRELEAK</sequence>
<organism evidence="2 3">
    <name type="scientific">Gimesia panareensis</name>
    <dbReference type="NCBI Taxonomy" id="2527978"/>
    <lineage>
        <taxon>Bacteria</taxon>
        <taxon>Pseudomonadati</taxon>
        <taxon>Planctomycetota</taxon>
        <taxon>Planctomycetia</taxon>
        <taxon>Planctomycetales</taxon>
        <taxon>Planctomycetaceae</taxon>
        <taxon>Gimesia</taxon>
    </lineage>
</organism>
<keyword evidence="1" id="KW-1133">Transmembrane helix</keyword>
<dbReference type="PANTHER" id="PTHR43471">
    <property type="entry name" value="ABC TRANSPORTER PERMEASE"/>
    <property type="match status" value="1"/>
</dbReference>
<feature type="transmembrane region" description="Helical" evidence="1">
    <location>
        <begin position="166"/>
        <end position="188"/>
    </location>
</feature>
<evidence type="ECO:0000313" key="3">
    <source>
        <dbReference type="Proteomes" id="UP000315647"/>
    </source>
</evidence>
<feature type="transmembrane region" description="Helical" evidence="1">
    <location>
        <begin position="420"/>
        <end position="437"/>
    </location>
</feature>
<evidence type="ECO:0000256" key="1">
    <source>
        <dbReference type="SAM" id="Phobius"/>
    </source>
</evidence>
<dbReference type="RefSeq" id="WP_145451361.1">
    <property type="nucleotide sequence ID" value="NZ_CP037421.1"/>
</dbReference>
<proteinExistence type="predicted"/>
<keyword evidence="1" id="KW-0812">Transmembrane</keyword>
<feature type="transmembrane region" description="Helical" evidence="1">
    <location>
        <begin position="45"/>
        <end position="63"/>
    </location>
</feature>
<keyword evidence="1" id="KW-0472">Membrane</keyword>
<dbReference type="Proteomes" id="UP000315647">
    <property type="component" value="Chromosome"/>
</dbReference>
<dbReference type="EMBL" id="CP037421">
    <property type="protein sequence ID" value="QDT29156.1"/>
    <property type="molecule type" value="Genomic_DNA"/>
</dbReference>
<feature type="transmembrane region" description="Helical" evidence="1">
    <location>
        <begin position="517"/>
        <end position="543"/>
    </location>
</feature>
<name>A0A517QBZ0_9PLAN</name>
<feature type="transmembrane region" description="Helical" evidence="1">
    <location>
        <begin position="396"/>
        <end position="414"/>
    </location>
</feature>
<dbReference type="AlphaFoldDB" id="A0A517QBZ0"/>
<evidence type="ECO:0000313" key="2">
    <source>
        <dbReference type="EMBL" id="QDT29156.1"/>
    </source>
</evidence>
<accession>A0A517QBZ0</accession>
<reference evidence="2 3" key="1">
    <citation type="submission" date="2019-03" db="EMBL/GenBank/DDBJ databases">
        <title>Deep-cultivation of Planctomycetes and their phenomic and genomic characterization uncovers novel biology.</title>
        <authorList>
            <person name="Wiegand S."/>
            <person name="Jogler M."/>
            <person name="Boedeker C."/>
            <person name="Pinto D."/>
            <person name="Vollmers J."/>
            <person name="Rivas-Marin E."/>
            <person name="Kohn T."/>
            <person name="Peeters S.H."/>
            <person name="Heuer A."/>
            <person name="Rast P."/>
            <person name="Oberbeckmann S."/>
            <person name="Bunk B."/>
            <person name="Jeske O."/>
            <person name="Meyerdierks A."/>
            <person name="Storesund J.E."/>
            <person name="Kallscheuer N."/>
            <person name="Luecker S."/>
            <person name="Lage O.M."/>
            <person name="Pohl T."/>
            <person name="Merkel B.J."/>
            <person name="Hornburger P."/>
            <person name="Mueller R.-W."/>
            <person name="Bruemmer F."/>
            <person name="Labrenz M."/>
            <person name="Spormann A.M."/>
            <person name="Op den Camp H."/>
            <person name="Overmann J."/>
            <person name="Amann R."/>
            <person name="Jetten M.S.M."/>
            <person name="Mascher T."/>
            <person name="Medema M.H."/>
            <person name="Devos D.P."/>
            <person name="Kaster A.-K."/>
            <person name="Ovreas L."/>
            <person name="Rohde M."/>
            <person name="Galperin M.Y."/>
            <person name="Jogler C."/>
        </authorList>
    </citation>
    <scope>NUCLEOTIDE SEQUENCE [LARGE SCALE GENOMIC DNA]</scope>
    <source>
        <strain evidence="2 3">Enr10</strain>
    </source>
</reference>
<dbReference type="PANTHER" id="PTHR43471:SF10">
    <property type="entry name" value="SLL1107 PROTEIN"/>
    <property type="match status" value="1"/>
</dbReference>
<feature type="transmembrane region" description="Helical" evidence="1">
    <location>
        <begin position="122"/>
        <end position="140"/>
    </location>
</feature>
<feature type="transmembrane region" description="Helical" evidence="1">
    <location>
        <begin position="17"/>
        <end position="38"/>
    </location>
</feature>